<dbReference type="Gene3D" id="3.60.15.10">
    <property type="entry name" value="Ribonuclease Z/Hydroxyacylglutathione hydrolase-like"/>
    <property type="match status" value="1"/>
</dbReference>
<dbReference type="GO" id="GO:0016491">
    <property type="term" value="F:oxidoreductase activity"/>
    <property type="evidence" value="ECO:0007669"/>
    <property type="project" value="UniProtKB-KW"/>
</dbReference>
<dbReference type="InterPro" id="IPR045761">
    <property type="entry name" value="ODP_dom"/>
</dbReference>
<dbReference type="PANTHER" id="PTHR43717">
    <property type="entry name" value="ANAEROBIC NITRIC OXIDE REDUCTASE FLAVORUBREDOXIN"/>
    <property type="match status" value="1"/>
</dbReference>
<dbReference type="AlphaFoldDB" id="A0A645FE54"/>
<reference evidence="2" key="1">
    <citation type="submission" date="2019-08" db="EMBL/GenBank/DDBJ databases">
        <authorList>
            <person name="Kucharzyk K."/>
            <person name="Murdoch R.W."/>
            <person name="Higgins S."/>
            <person name="Loffler F."/>
        </authorList>
    </citation>
    <scope>NUCLEOTIDE SEQUENCE</scope>
</reference>
<dbReference type="SUPFAM" id="SSF56281">
    <property type="entry name" value="Metallo-hydrolase/oxidoreductase"/>
    <property type="match status" value="1"/>
</dbReference>
<dbReference type="InterPro" id="IPR036866">
    <property type="entry name" value="RibonucZ/Hydroxyglut_hydro"/>
</dbReference>
<dbReference type="EMBL" id="VSSQ01058148">
    <property type="protein sequence ID" value="MPN11876.1"/>
    <property type="molecule type" value="Genomic_DNA"/>
</dbReference>
<accession>A0A645FE54</accession>
<keyword evidence="2" id="KW-0560">Oxidoreductase</keyword>
<organism evidence="2">
    <name type="scientific">bioreactor metagenome</name>
    <dbReference type="NCBI Taxonomy" id="1076179"/>
    <lineage>
        <taxon>unclassified sequences</taxon>
        <taxon>metagenomes</taxon>
        <taxon>ecological metagenomes</taxon>
    </lineage>
</organism>
<proteinExistence type="predicted"/>
<sequence>MNQIKIFDSIYMFNTYNEHINLSFNQFLLLGEEPILIHTGSYQMTEELIPKLKSILGDKKLSYVFVSHFESDECGGLTLLLKHYPEAICICSGITARQLTGFGMDVKVKIAAPEESLSLAGANLNFISYPSEMHLWEGLLAFETNQGLLFSSDLFIRMGKLEDSIVSSNLKTEVSGIVEHQIPSPAALKTLQDTLYNLSIKYIVPGHGPVLKL</sequence>
<gene>
    <name evidence="2" type="primary">fprA1_6</name>
    <name evidence="2" type="ORF">SDC9_159184</name>
</gene>
<dbReference type="PANTHER" id="PTHR43717:SF1">
    <property type="entry name" value="ANAEROBIC NITRIC OXIDE REDUCTASE FLAVORUBREDOXIN"/>
    <property type="match status" value="1"/>
</dbReference>
<comment type="caution">
    <text evidence="2">The sequence shown here is derived from an EMBL/GenBank/DDBJ whole genome shotgun (WGS) entry which is preliminary data.</text>
</comment>
<evidence type="ECO:0000313" key="2">
    <source>
        <dbReference type="EMBL" id="MPN11876.1"/>
    </source>
</evidence>
<protein>
    <submittedName>
        <fullName evidence="2">Flavo-diiron protein FprA1</fullName>
        <ecNumber evidence="2">1.6.3.4</ecNumber>
    </submittedName>
</protein>
<feature type="domain" description="ODP" evidence="1">
    <location>
        <begin position="23"/>
        <end position="208"/>
    </location>
</feature>
<dbReference type="Pfam" id="PF19583">
    <property type="entry name" value="ODP"/>
    <property type="match status" value="1"/>
</dbReference>
<evidence type="ECO:0000259" key="1">
    <source>
        <dbReference type="Pfam" id="PF19583"/>
    </source>
</evidence>
<name>A0A645FE54_9ZZZZ</name>
<dbReference type="EC" id="1.6.3.4" evidence="2"/>